<evidence type="ECO:0000313" key="3">
    <source>
        <dbReference type="Proteomes" id="UP001371391"/>
    </source>
</evidence>
<comment type="caution">
    <text evidence="2">The sequence shown here is derived from an EMBL/GenBank/DDBJ whole genome shotgun (WGS) entry which is preliminary data.</text>
</comment>
<dbReference type="Proteomes" id="UP001371391">
    <property type="component" value="Unassembled WGS sequence"/>
</dbReference>
<evidence type="ECO:0000256" key="1">
    <source>
        <dbReference type="SAM" id="Phobius"/>
    </source>
</evidence>
<organism evidence="2 3">
    <name type="scientific">Pseudoalteromonas issachenkonii</name>
    <dbReference type="NCBI Taxonomy" id="152297"/>
    <lineage>
        <taxon>Bacteria</taxon>
        <taxon>Pseudomonadati</taxon>
        <taxon>Pseudomonadota</taxon>
        <taxon>Gammaproteobacteria</taxon>
        <taxon>Alteromonadales</taxon>
        <taxon>Pseudoalteromonadaceae</taxon>
        <taxon>Pseudoalteromonas</taxon>
    </lineage>
</organism>
<evidence type="ECO:0008006" key="4">
    <source>
        <dbReference type="Google" id="ProtNLM"/>
    </source>
</evidence>
<keyword evidence="1" id="KW-1133">Transmembrane helix</keyword>
<reference evidence="2 3" key="1">
    <citation type="submission" date="2024-02" db="EMBL/GenBank/DDBJ databases">
        <title>Bacteria isolated from the canopy kelp, Nereocystis luetkeana.</title>
        <authorList>
            <person name="Pfister C.A."/>
            <person name="Younker I.T."/>
            <person name="Light S.H."/>
        </authorList>
    </citation>
    <scope>NUCLEOTIDE SEQUENCE [LARGE SCALE GENOMIC DNA]</scope>
    <source>
        <strain evidence="2 3">TI.1.03</strain>
    </source>
</reference>
<accession>A0ABU9GZ42</accession>
<protein>
    <recommendedName>
        <fullName evidence="4">Type IV pilus assembly protein PilO</fullName>
    </recommendedName>
</protein>
<keyword evidence="1" id="KW-0472">Membrane</keyword>
<dbReference type="RefSeq" id="WP_341602196.1">
    <property type="nucleotide sequence ID" value="NZ_JBAKAW010000006.1"/>
</dbReference>
<sequence>MADFKKHALALYFIGILILLKFIFVPLMDWQDVKIAEQQLEQRKLNKTLALLKNESTITSQLNNLDSLLNEVSPLFYKWQNEPEFKREEQQRIETQLSKYDLKSKRIGWKESFPSEGSPILKYTIEYSFEGSGYQVLNYLIDIKASKHLVDTPQLNFSFRGQKAGSLGIISIFMSRNYYMRLKDDVDAE</sequence>
<feature type="transmembrane region" description="Helical" evidence="1">
    <location>
        <begin position="9"/>
        <end position="28"/>
    </location>
</feature>
<proteinExistence type="predicted"/>
<evidence type="ECO:0000313" key="2">
    <source>
        <dbReference type="EMBL" id="MEL0654884.1"/>
    </source>
</evidence>
<keyword evidence="3" id="KW-1185">Reference proteome</keyword>
<keyword evidence="1" id="KW-0812">Transmembrane</keyword>
<dbReference type="EMBL" id="JBAKAW010000006">
    <property type="protein sequence ID" value="MEL0654884.1"/>
    <property type="molecule type" value="Genomic_DNA"/>
</dbReference>
<gene>
    <name evidence="2" type="ORF">V6257_07585</name>
</gene>
<name>A0ABU9GZ42_9GAMM</name>